<gene>
    <name evidence="1" type="ORF">ADZ36_32370</name>
</gene>
<comment type="caution">
    <text evidence="1">The sequence shown here is derived from an EMBL/GenBank/DDBJ whole genome shotgun (WGS) entry which is preliminary data.</text>
</comment>
<dbReference type="EMBL" id="LGSP01000208">
    <property type="protein sequence ID" value="KNE78611.1"/>
    <property type="molecule type" value="Genomic_DNA"/>
</dbReference>
<organism evidence="1 2">
    <name type="scientific">Streptomyces fradiae</name>
    <name type="common">Streptomyces roseoflavus</name>
    <dbReference type="NCBI Taxonomy" id="1906"/>
    <lineage>
        <taxon>Bacteria</taxon>
        <taxon>Bacillati</taxon>
        <taxon>Actinomycetota</taxon>
        <taxon>Actinomycetes</taxon>
        <taxon>Kitasatosporales</taxon>
        <taxon>Streptomycetaceae</taxon>
        <taxon>Streptomyces</taxon>
    </lineage>
</organism>
<dbReference type="Proteomes" id="UP000037185">
    <property type="component" value="Unassembled WGS sequence"/>
</dbReference>
<evidence type="ECO:0000313" key="2">
    <source>
        <dbReference type="Proteomes" id="UP000037185"/>
    </source>
</evidence>
<name>A0ACC4W213_STRFR</name>
<reference evidence="1" key="1">
    <citation type="submission" date="2015-07" db="EMBL/GenBank/DDBJ databases">
        <title>Draft genome sequence of Streptomyces fradiae, a resistant strain to nitron-oligomycin.</title>
        <authorList>
            <person name="Vatlin A.A."/>
            <person name="Bekker O.B."/>
            <person name="Danilenko V.N."/>
        </authorList>
    </citation>
    <scope>NUCLEOTIDE SEQUENCE</scope>
    <source>
        <strain evidence="1">Olg1-1</strain>
    </source>
</reference>
<protein>
    <submittedName>
        <fullName evidence="1">Uncharacterized protein</fullName>
    </submittedName>
</protein>
<proteinExistence type="predicted"/>
<feature type="non-terminal residue" evidence="1">
    <location>
        <position position="67"/>
    </location>
</feature>
<sequence length="67" mass="7161">AVPPAVTAGPLSARRLFPPALRTRPGARDPAVGFHPHRTTPPRILAAGHPDLAKELIEIWESLPAND</sequence>
<accession>A0ACC4W213</accession>
<feature type="non-terminal residue" evidence="1">
    <location>
        <position position="1"/>
    </location>
</feature>
<keyword evidence="2" id="KW-1185">Reference proteome</keyword>
<evidence type="ECO:0000313" key="1">
    <source>
        <dbReference type="EMBL" id="KNE78611.1"/>
    </source>
</evidence>